<feature type="region of interest" description="Disordered" evidence="1">
    <location>
        <begin position="1"/>
        <end position="274"/>
    </location>
</feature>
<feature type="compositionally biased region" description="Basic and acidic residues" evidence="1">
    <location>
        <begin position="704"/>
        <end position="716"/>
    </location>
</feature>
<comment type="caution">
    <text evidence="2">The sequence shown here is derived from an EMBL/GenBank/DDBJ whole genome shotgun (WGS) entry which is preliminary data.</text>
</comment>
<proteinExistence type="predicted"/>
<accession>A0AAD6G7Y5</accession>
<dbReference type="GeneID" id="81596885"/>
<feature type="compositionally biased region" description="Low complexity" evidence="1">
    <location>
        <begin position="1215"/>
        <end position="1233"/>
    </location>
</feature>
<dbReference type="EMBL" id="JAPVEA010000002">
    <property type="protein sequence ID" value="KAJ5461707.1"/>
    <property type="molecule type" value="Genomic_DNA"/>
</dbReference>
<feature type="compositionally biased region" description="Basic and acidic residues" evidence="1">
    <location>
        <begin position="559"/>
        <end position="570"/>
    </location>
</feature>
<dbReference type="RefSeq" id="XP_056770749.1">
    <property type="nucleotide sequence ID" value="XM_056906642.1"/>
</dbReference>
<feature type="compositionally biased region" description="Low complexity" evidence="1">
    <location>
        <begin position="10"/>
        <end position="30"/>
    </location>
</feature>
<feature type="compositionally biased region" description="Basic and acidic residues" evidence="1">
    <location>
        <begin position="804"/>
        <end position="814"/>
    </location>
</feature>
<reference evidence="2" key="1">
    <citation type="submission" date="2022-12" db="EMBL/GenBank/DDBJ databases">
        <authorList>
            <person name="Petersen C."/>
        </authorList>
    </citation>
    <scope>NUCLEOTIDE SEQUENCE</scope>
    <source>
        <strain evidence="2">IBT 16125</strain>
    </source>
</reference>
<feature type="compositionally biased region" description="Low complexity" evidence="1">
    <location>
        <begin position="952"/>
        <end position="964"/>
    </location>
</feature>
<feature type="compositionally biased region" description="Polar residues" evidence="1">
    <location>
        <begin position="256"/>
        <end position="265"/>
    </location>
</feature>
<evidence type="ECO:0000313" key="3">
    <source>
        <dbReference type="Proteomes" id="UP001213681"/>
    </source>
</evidence>
<feature type="compositionally biased region" description="Polar residues" evidence="1">
    <location>
        <begin position="334"/>
        <end position="346"/>
    </location>
</feature>
<evidence type="ECO:0000313" key="2">
    <source>
        <dbReference type="EMBL" id="KAJ5461707.1"/>
    </source>
</evidence>
<feature type="compositionally biased region" description="Polar residues" evidence="1">
    <location>
        <begin position="55"/>
        <end position="84"/>
    </location>
</feature>
<feature type="compositionally biased region" description="Polar residues" evidence="1">
    <location>
        <begin position="930"/>
        <end position="951"/>
    </location>
</feature>
<gene>
    <name evidence="2" type="ORF">N7458_003259</name>
</gene>
<protein>
    <submittedName>
        <fullName evidence="2">Uncharacterized protein</fullName>
    </submittedName>
</protein>
<feature type="compositionally biased region" description="Polar residues" evidence="1">
    <location>
        <begin position="735"/>
        <end position="747"/>
    </location>
</feature>
<evidence type="ECO:0000256" key="1">
    <source>
        <dbReference type="SAM" id="MobiDB-lite"/>
    </source>
</evidence>
<feature type="region of interest" description="Disordered" evidence="1">
    <location>
        <begin position="518"/>
        <end position="607"/>
    </location>
</feature>
<name>A0AAD6G7Y5_9EURO</name>
<feature type="compositionally biased region" description="Polar residues" evidence="1">
    <location>
        <begin position="98"/>
        <end position="107"/>
    </location>
</feature>
<feature type="compositionally biased region" description="Polar residues" evidence="1">
    <location>
        <begin position="1277"/>
        <end position="1290"/>
    </location>
</feature>
<feature type="compositionally biased region" description="Low complexity" evidence="1">
    <location>
        <begin position="39"/>
        <end position="52"/>
    </location>
</feature>
<feature type="compositionally biased region" description="Polar residues" evidence="1">
    <location>
        <begin position="409"/>
        <end position="425"/>
    </location>
</feature>
<feature type="compositionally biased region" description="Polar residues" evidence="1">
    <location>
        <begin position="870"/>
        <end position="899"/>
    </location>
</feature>
<feature type="compositionally biased region" description="Polar residues" evidence="1">
    <location>
        <begin position="978"/>
        <end position="990"/>
    </location>
</feature>
<sequence length="1378" mass="146622">MFNRRKRSRSSSLRQPLSGPASQSAQSAASHAFLKSQPSSNSLSSAAAAAALRNLTPTPTPIENVQTKRMVQRRASTQSPTNLQAGRRAASVNGPLRRSNSSSSMTARTFREPSPHRPSTSSGPGDRRHTPVDVPPLPSLPTKFAPQNGSGRRAVSMEPSLRSPPASPRQSGAPTSVDRGQPGSPGHQSTHNRIVSLGTVPETDRPGSRNSFNFSYPMGSRPISPTSPVENRPMNLDVVSVRESPDEGSAARQLVSERSGNTKSSAPAGGNVEDSPAVKAASIAAGTAAAAALSSQKKSPRTDADYAKVERVDHGAPVPTVPEQRIDRSAPFVDTSSGSEQLSSRAGLQRWPSTVLEEDEPMAENADASISTTQNTEIRLPSASAAIDHREAVSTPQPSPQPSPKASRDTTPQQDAHLRQSSSPGRSARFAKWLSVTAAGDQIHEPPSRSLSPVKSALKHPRGSSLSPDRKVSTGGRVFQPPSEISDGTSVASDEGSRVGMKKRPVKVSFDDEAEIVGVAASPPTSPEEYVPESPPSKGKSRMSWLGVGKKRGSPLDFMTRDDNFDEVMKPRPALPSFGSVRGNRDGGHPAATIPEFSDNESTSSSDNDIVALGLSFSNDHALGGMLPKIQQKGPAQPHDMTALERLSVTGDPSQYQQKPAAEAKLDGVAFDNITDKPPSTGAHAEAPLPVPAIAVEPATPPVDSDRPNFEQRSSLECRIPGGFPASGSDRNLKGTVTTASTDTTKPQPIASAVPHLDDTDTEGESGDSVYSDAPEAMDGDGFGSINAIVDSGPIPRSSGPTSHSRDTTPKPVDRIAAIGNHSQDVTDQAREDPRSITPTQDSVNRELSESPMTPSADRGFESAYPPLPLNSQARASSHNGTIQPTVNKQNRPLSLTSNEDSHPRDTHTISTNANKGKNRPVSLGAPFQMRTTNGASTRFPNSLRRTMSNGSDSSSSFKRASSSTRGDASFSMRRTMRGSSTQPQMSSFSGHADSSGDRRPLSSGSGAGTMRKTLRSPGAGNERYSFFSTNNKASRAKSTKAPPKSMRGSRFVDSDGEGDEAPAQAFRSRFADSSDEDEPGNNAMRPVRGIPRRQGYHDGDSTDLEDSSEEERQQQAAAVAARRPNPAPPGSRDKTSPNMSGLAAVAKQRGMTQRELEEFIMQPPRGRKPGFLSRLGLKKSKNPDHRIRKADVESPSRRDTPLERSRLEREQLRGEPYVNGVNGNSGVVTTVSADPPEPTSPRKLGRRLSKRQTTSGDQWPLRVEPSNETPEPIPEHSQTLQSSPLQTTRVGPPAPQAERNGSITVNGDEGAGAIPTIQEEPEPPQAGQAVTDVNDARSDITSTTAEEPGVSARDVVIAGSGRKKRFQLLRKAFGLRK</sequence>
<feature type="compositionally biased region" description="Basic and acidic residues" evidence="1">
    <location>
        <begin position="300"/>
        <end position="314"/>
    </location>
</feature>
<keyword evidence="3" id="KW-1185">Reference proteome</keyword>
<feature type="region of interest" description="Disordered" evidence="1">
    <location>
        <begin position="292"/>
        <end position="506"/>
    </location>
</feature>
<reference evidence="2" key="2">
    <citation type="journal article" date="2023" name="IMA Fungus">
        <title>Comparative genomic study of the Penicillium genus elucidates a diverse pangenome and 15 lateral gene transfer events.</title>
        <authorList>
            <person name="Petersen C."/>
            <person name="Sorensen T."/>
            <person name="Nielsen M.R."/>
            <person name="Sondergaard T.E."/>
            <person name="Sorensen J.L."/>
            <person name="Fitzpatrick D.A."/>
            <person name="Frisvad J.C."/>
            <person name="Nielsen K.L."/>
        </authorList>
    </citation>
    <scope>NUCLEOTIDE SEQUENCE</scope>
    <source>
        <strain evidence="2">IBT 16125</strain>
    </source>
</reference>
<feature type="region of interest" description="Disordered" evidence="1">
    <location>
        <begin position="696"/>
        <end position="1350"/>
    </location>
</feature>
<organism evidence="2 3">
    <name type="scientific">Penicillium daleae</name>
    <dbReference type="NCBI Taxonomy" id="63821"/>
    <lineage>
        <taxon>Eukaryota</taxon>
        <taxon>Fungi</taxon>
        <taxon>Dikarya</taxon>
        <taxon>Ascomycota</taxon>
        <taxon>Pezizomycotina</taxon>
        <taxon>Eurotiomycetes</taxon>
        <taxon>Eurotiomycetidae</taxon>
        <taxon>Eurotiales</taxon>
        <taxon>Aspergillaceae</taxon>
        <taxon>Penicillium</taxon>
    </lineage>
</organism>
<feature type="compositionally biased region" description="Polar residues" evidence="1">
    <location>
        <begin position="368"/>
        <end position="377"/>
    </location>
</feature>
<feature type="compositionally biased region" description="Low complexity" evidence="1">
    <location>
        <begin position="1115"/>
        <end position="1125"/>
    </location>
</feature>
<feature type="compositionally biased region" description="Basic and acidic residues" evidence="1">
    <location>
        <begin position="1182"/>
        <end position="1214"/>
    </location>
</feature>
<dbReference type="Proteomes" id="UP001213681">
    <property type="component" value="Unassembled WGS sequence"/>
</dbReference>